<sequence length="228" mass="24636">MATAQHNTDTPGSLITRDGQIQWAGLLFGPGTPYQIDSTGLTGWDDLPGLDSADVARPDQHGSWPGAQWAKPRTVSAAVWLLPGRPEQAADVAREFRAATGVHDSEQWLAVRLHGETLACRARVDRRVIPLDRTYQTQGVAKATLQWLSTDPRRFSSSEQSVRTTLPVPEPGLVWDGADRAGGAEGLRWPLEWGTADFIADGTVTATNGGDAPVNPVVEFRGPVRRPS</sequence>
<organism evidence="1 2">
    <name type="scientific">Streptomyces varsoviensis</name>
    <dbReference type="NCBI Taxonomy" id="67373"/>
    <lineage>
        <taxon>Bacteria</taxon>
        <taxon>Bacillati</taxon>
        <taxon>Actinomycetota</taxon>
        <taxon>Actinomycetes</taxon>
        <taxon>Kitasatosporales</taxon>
        <taxon>Streptomycetaceae</taxon>
        <taxon>Streptomyces</taxon>
    </lineage>
</organism>
<protein>
    <recommendedName>
        <fullName evidence="3">Phage tail protein</fullName>
    </recommendedName>
</protein>
<reference evidence="1 2" key="1">
    <citation type="submission" date="2015-07" db="EMBL/GenBank/DDBJ databases">
        <authorList>
            <person name="Ju K.-S."/>
            <person name="Doroghazi J.R."/>
            <person name="Metcalf W.W."/>
        </authorList>
    </citation>
    <scope>NUCLEOTIDE SEQUENCE [LARGE SCALE GENOMIC DNA]</scope>
    <source>
        <strain evidence="1 2">NRRL B-3589</strain>
    </source>
</reference>
<keyword evidence="2" id="KW-1185">Reference proteome</keyword>
<evidence type="ECO:0000313" key="2">
    <source>
        <dbReference type="Proteomes" id="UP000037020"/>
    </source>
</evidence>
<dbReference type="EMBL" id="LGUT01001162">
    <property type="protein sequence ID" value="KOG89512.1"/>
    <property type="molecule type" value="Genomic_DNA"/>
</dbReference>
<evidence type="ECO:0008006" key="3">
    <source>
        <dbReference type="Google" id="ProtNLM"/>
    </source>
</evidence>
<accession>A0ABR5J812</accession>
<comment type="caution">
    <text evidence="1">The sequence shown here is derived from an EMBL/GenBank/DDBJ whole genome shotgun (WGS) entry which is preliminary data.</text>
</comment>
<gene>
    <name evidence="1" type="ORF">ADK38_13890</name>
</gene>
<name>A0ABR5J812_9ACTN</name>
<dbReference type="Proteomes" id="UP000037020">
    <property type="component" value="Unassembled WGS sequence"/>
</dbReference>
<evidence type="ECO:0000313" key="1">
    <source>
        <dbReference type="EMBL" id="KOG89512.1"/>
    </source>
</evidence>
<proteinExistence type="predicted"/>
<feature type="non-terminal residue" evidence="1">
    <location>
        <position position="228"/>
    </location>
</feature>